<proteinExistence type="predicted"/>
<dbReference type="EMBL" id="VSRR010116608">
    <property type="protein sequence ID" value="MPC99016.1"/>
    <property type="molecule type" value="Genomic_DNA"/>
</dbReference>
<accession>A0A5B7JXI3</accession>
<evidence type="ECO:0000313" key="1">
    <source>
        <dbReference type="EMBL" id="MPC99016.1"/>
    </source>
</evidence>
<protein>
    <submittedName>
        <fullName evidence="1">Uncharacterized protein</fullName>
    </submittedName>
</protein>
<organism evidence="1 2">
    <name type="scientific">Portunus trituberculatus</name>
    <name type="common">Swimming crab</name>
    <name type="synonym">Neptunus trituberculatus</name>
    <dbReference type="NCBI Taxonomy" id="210409"/>
    <lineage>
        <taxon>Eukaryota</taxon>
        <taxon>Metazoa</taxon>
        <taxon>Ecdysozoa</taxon>
        <taxon>Arthropoda</taxon>
        <taxon>Crustacea</taxon>
        <taxon>Multicrustacea</taxon>
        <taxon>Malacostraca</taxon>
        <taxon>Eumalacostraca</taxon>
        <taxon>Eucarida</taxon>
        <taxon>Decapoda</taxon>
        <taxon>Pleocyemata</taxon>
        <taxon>Brachyura</taxon>
        <taxon>Eubrachyura</taxon>
        <taxon>Portunoidea</taxon>
        <taxon>Portunidae</taxon>
        <taxon>Portuninae</taxon>
        <taxon>Portunus</taxon>
    </lineage>
</organism>
<dbReference type="Proteomes" id="UP000324222">
    <property type="component" value="Unassembled WGS sequence"/>
</dbReference>
<reference evidence="1 2" key="1">
    <citation type="submission" date="2019-05" db="EMBL/GenBank/DDBJ databases">
        <title>Another draft genome of Portunus trituberculatus and its Hox gene families provides insights of decapod evolution.</title>
        <authorList>
            <person name="Jeong J.-H."/>
            <person name="Song I."/>
            <person name="Kim S."/>
            <person name="Choi T."/>
            <person name="Kim D."/>
            <person name="Ryu S."/>
            <person name="Kim W."/>
        </authorList>
    </citation>
    <scope>NUCLEOTIDE SEQUENCE [LARGE SCALE GENOMIC DNA]</scope>
    <source>
        <tissue evidence="1">Muscle</tissue>
    </source>
</reference>
<comment type="caution">
    <text evidence="1">The sequence shown here is derived from an EMBL/GenBank/DDBJ whole genome shotgun (WGS) entry which is preliminary data.</text>
</comment>
<gene>
    <name evidence="1" type="ORF">E2C01_094410</name>
</gene>
<dbReference type="AlphaFoldDB" id="A0A5B7JXI3"/>
<keyword evidence="2" id="KW-1185">Reference proteome</keyword>
<name>A0A5B7JXI3_PORTR</name>
<sequence>MNLPPLRVSKKICPPRVPPPCPSFLPSLLHGVSILRVAAPLSPASRDRCFEIESTALVLLPGDLAPSLITLRRPAR</sequence>
<evidence type="ECO:0000313" key="2">
    <source>
        <dbReference type="Proteomes" id="UP000324222"/>
    </source>
</evidence>